<dbReference type="AlphaFoldDB" id="A0A1I8AMB1"/>
<feature type="transmembrane region" description="Helical" evidence="1">
    <location>
        <begin position="12"/>
        <end position="32"/>
    </location>
</feature>
<proteinExistence type="predicted"/>
<organism evidence="2 3">
    <name type="scientific">Steinernema glaseri</name>
    <dbReference type="NCBI Taxonomy" id="37863"/>
    <lineage>
        <taxon>Eukaryota</taxon>
        <taxon>Metazoa</taxon>
        <taxon>Ecdysozoa</taxon>
        <taxon>Nematoda</taxon>
        <taxon>Chromadorea</taxon>
        <taxon>Rhabditida</taxon>
        <taxon>Tylenchina</taxon>
        <taxon>Panagrolaimomorpha</taxon>
        <taxon>Strongyloidoidea</taxon>
        <taxon>Steinernematidae</taxon>
        <taxon>Steinernema</taxon>
    </lineage>
</organism>
<dbReference type="Pfam" id="PF10318">
    <property type="entry name" value="7TM_GPCR_Srh"/>
    <property type="match status" value="1"/>
</dbReference>
<evidence type="ECO:0000256" key="1">
    <source>
        <dbReference type="SAM" id="Phobius"/>
    </source>
</evidence>
<dbReference type="InterPro" id="IPR019422">
    <property type="entry name" value="7TM_GPCR_serpentine_rcpt_Srh"/>
</dbReference>
<evidence type="ECO:0000313" key="2">
    <source>
        <dbReference type="Proteomes" id="UP000095287"/>
    </source>
</evidence>
<feature type="transmembrane region" description="Helical" evidence="1">
    <location>
        <begin position="231"/>
        <end position="258"/>
    </location>
</feature>
<accession>A0A1I8AMB1</accession>
<evidence type="ECO:0000313" key="3">
    <source>
        <dbReference type="WBParaSite" id="L893_g7439.t1"/>
    </source>
</evidence>
<name>A0A1I8AMB1_9BILA</name>
<dbReference type="WBParaSite" id="L893_g7439.t1">
    <property type="protein sequence ID" value="L893_g7439.t1"/>
    <property type="gene ID" value="L893_g7439"/>
</dbReference>
<feature type="transmembrane region" description="Helical" evidence="1">
    <location>
        <begin position="270"/>
        <end position="291"/>
    </location>
</feature>
<feature type="transmembrane region" description="Helical" evidence="1">
    <location>
        <begin position="92"/>
        <end position="119"/>
    </location>
</feature>
<reference evidence="3" key="1">
    <citation type="submission" date="2016-11" db="UniProtKB">
        <authorList>
            <consortium name="WormBaseParasite"/>
        </authorList>
    </citation>
    <scope>IDENTIFICATION</scope>
</reference>
<keyword evidence="1" id="KW-0812">Transmembrane</keyword>
<feature type="transmembrane region" description="Helical" evidence="1">
    <location>
        <begin position="131"/>
        <end position="155"/>
    </location>
</feature>
<protein>
    <submittedName>
        <fullName evidence="3">G_PROTEIN_RECEP_F1_2 domain-containing protein</fullName>
    </submittedName>
</protein>
<keyword evidence="1" id="KW-0472">Membrane</keyword>
<feature type="transmembrane region" description="Helical" evidence="1">
    <location>
        <begin position="184"/>
        <end position="210"/>
    </location>
</feature>
<dbReference type="Proteomes" id="UP000095287">
    <property type="component" value="Unplaced"/>
</dbReference>
<keyword evidence="1" id="KW-1133">Transmembrane helix</keyword>
<keyword evidence="2" id="KW-1185">Reference proteome</keyword>
<sequence length="336" mass="37920">MDDNFSYFYSRILDLSAAGSIATKPLCIYIIITRTPKYMRTVSYFILNELLWNTIGNAFYTLAHPLPMMPATCFRMDGVIAHLLTTEEHRCIYFIAIVVTVLNCCLGFVTTFAFRYVTLAFHSTISNIHTVWAYVLCTLFHLITSIVVVVLFLMWRLPISEYPQGDLPESTSNLFCFHPQGVEINIVAAVFLVYFFASTLIVFVLAGLTLRELRIQKHLMERRTAFLQRAMLKNLTIITGNALLLGGLPLSVVVFYIYNGHLPYARKITSGLFLITLNFGTLYAILILCLFKAYRRAVANIVKSLLKLLESVVGAGQSSNIISSNSAPYVVNNVRY</sequence>
<feature type="transmembrane region" description="Helical" evidence="1">
    <location>
        <begin position="44"/>
        <end position="62"/>
    </location>
</feature>